<gene>
    <name evidence="1" type="ORF">V1477_009233</name>
</gene>
<sequence>MEALFEENFKQGLLVLYAFIIISDSNIPIYLQTDYGFLKSRDKQEMANSKKQHEHGNKNFKSDANISTATSGLQIYHPEDDIYIMLHSGEDTARGGINIVASNIQLTVHRISKDNFESETR</sequence>
<proteinExistence type="predicted"/>
<dbReference type="AlphaFoldDB" id="A0ABD2CC38"/>
<comment type="caution">
    <text evidence="1">The sequence shown here is derived from an EMBL/GenBank/DDBJ whole genome shotgun (WGS) entry which is preliminary data.</text>
</comment>
<dbReference type="EMBL" id="JAYRBN010000057">
    <property type="protein sequence ID" value="KAL2742632.1"/>
    <property type="molecule type" value="Genomic_DNA"/>
</dbReference>
<keyword evidence="2" id="KW-1185">Reference proteome</keyword>
<accession>A0ABD2CC38</accession>
<organism evidence="1 2">
    <name type="scientific">Vespula maculifrons</name>
    <name type="common">Eastern yellow jacket</name>
    <name type="synonym">Wasp</name>
    <dbReference type="NCBI Taxonomy" id="7453"/>
    <lineage>
        <taxon>Eukaryota</taxon>
        <taxon>Metazoa</taxon>
        <taxon>Ecdysozoa</taxon>
        <taxon>Arthropoda</taxon>
        <taxon>Hexapoda</taxon>
        <taxon>Insecta</taxon>
        <taxon>Pterygota</taxon>
        <taxon>Neoptera</taxon>
        <taxon>Endopterygota</taxon>
        <taxon>Hymenoptera</taxon>
        <taxon>Apocrita</taxon>
        <taxon>Aculeata</taxon>
        <taxon>Vespoidea</taxon>
        <taxon>Vespidae</taxon>
        <taxon>Vespinae</taxon>
        <taxon>Vespula</taxon>
    </lineage>
</organism>
<protein>
    <submittedName>
        <fullName evidence="1">Uncharacterized protein</fullName>
    </submittedName>
</protein>
<reference evidence="1 2" key="1">
    <citation type="journal article" date="2024" name="Ann. Entomol. Soc. Am.">
        <title>Genomic analyses of the southern and eastern yellowjacket wasps (Hymenoptera: Vespidae) reveal evolutionary signatures of social life.</title>
        <authorList>
            <person name="Catto M.A."/>
            <person name="Caine P.B."/>
            <person name="Orr S.E."/>
            <person name="Hunt B.G."/>
            <person name="Goodisman M.A.D."/>
        </authorList>
    </citation>
    <scope>NUCLEOTIDE SEQUENCE [LARGE SCALE GENOMIC DNA]</scope>
    <source>
        <strain evidence="1">232</strain>
        <tissue evidence="1">Head and thorax</tissue>
    </source>
</reference>
<dbReference type="Proteomes" id="UP001607303">
    <property type="component" value="Unassembled WGS sequence"/>
</dbReference>
<evidence type="ECO:0000313" key="2">
    <source>
        <dbReference type="Proteomes" id="UP001607303"/>
    </source>
</evidence>
<name>A0ABD2CC38_VESMC</name>
<evidence type="ECO:0000313" key="1">
    <source>
        <dbReference type="EMBL" id="KAL2742632.1"/>
    </source>
</evidence>